<proteinExistence type="predicted"/>
<evidence type="ECO:0000313" key="3">
    <source>
        <dbReference type="Proteomes" id="UP000283269"/>
    </source>
</evidence>
<dbReference type="EMBL" id="NHYD01002567">
    <property type="protein sequence ID" value="PPQ86070.1"/>
    <property type="molecule type" value="Genomic_DNA"/>
</dbReference>
<gene>
    <name evidence="2" type="ORF">CVT25_002251</name>
</gene>
<feature type="region of interest" description="Disordered" evidence="1">
    <location>
        <begin position="1"/>
        <end position="29"/>
    </location>
</feature>
<sequence length="126" mass="13961">MGVENKAKAQTESRMSEAGAGRGTIKGRALVGGIDRREYERHERKCEPKVTNKTPKHLNSITILKLHARTNAHPPPINNLYQHTNPQTTMGHTPPSPARNILLPLQGPTHRSAIHSSYPYPSPFSN</sequence>
<dbReference type="InParanoid" id="A0A409X5S5"/>
<feature type="region of interest" description="Disordered" evidence="1">
    <location>
        <begin position="71"/>
        <end position="104"/>
    </location>
</feature>
<feature type="compositionally biased region" description="Basic and acidic residues" evidence="1">
    <location>
        <begin position="1"/>
        <end position="15"/>
    </location>
</feature>
<reference evidence="2 3" key="1">
    <citation type="journal article" date="2018" name="Evol. Lett.">
        <title>Horizontal gene cluster transfer increased hallucinogenic mushroom diversity.</title>
        <authorList>
            <person name="Reynolds H.T."/>
            <person name="Vijayakumar V."/>
            <person name="Gluck-Thaler E."/>
            <person name="Korotkin H.B."/>
            <person name="Matheny P.B."/>
            <person name="Slot J.C."/>
        </authorList>
    </citation>
    <scope>NUCLEOTIDE SEQUENCE [LARGE SCALE GENOMIC DNA]</scope>
    <source>
        <strain evidence="2 3">2631</strain>
    </source>
</reference>
<evidence type="ECO:0000313" key="2">
    <source>
        <dbReference type="EMBL" id="PPQ86070.1"/>
    </source>
</evidence>
<feature type="compositionally biased region" description="Polar residues" evidence="1">
    <location>
        <begin position="79"/>
        <end position="91"/>
    </location>
</feature>
<dbReference type="Proteomes" id="UP000283269">
    <property type="component" value="Unassembled WGS sequence"/>
</dbReference>
<keyword evidence="3" id="KW-1185">Reference proteome</keyword>
<protein>
    <submittedName>
        <fullName evidence="2">Uncharacterized protein</fullName>
    </submittedName>
</protein>
<accession>A0A409X5S5</accession>
<name>A0A409X5S5_PSICY</name>
<dbReference type="AlphaFoldDB" id="A0A409X5S5"/>
<comment type="caution">
    <text evidence="2">The sequence shown here is derived from an EMBL/GenBank/DDBJ whole genome shotgun (WGS) entry which is preliminary data.</text>
</comment>
<evidence type="ECO:0000256" key="1">
    <source>
        <dbReference type="SAM" id="MobiDB-lite"/>
    </source>
</evidence>
<organism evidence="2 3">
    <name type="scientific">Psilocybe cyanescens</name>
    <dbReference type="NCBI Taxonomy" id="93625"/>
    <lineage>
        <taxon>Eukaryota</taxon>
        <taxon>Fungi</taxon>
        <taxon>Dikarya</taxon>
        <taxon>Basidiomycota</taxon>
        <taxon>Agaricomycotina</taxon>
        <taxon>Agaricomycetes</taxon>
        <taxon>Agaricomycetidae</taxon>
        <taxon>Agaricales</taxon>
        <taxon>Agaricineae</taxon>
        <taxon>Strophariaceae</taxon>
        <taxon>Psilocybe</taxon>
    </lineage>
</organism>